<accession>A0AAN9J4E0</accession>
<dbReference type="AlphaFoldDB" id="A0AAN9J4E0"/>
<reference evidence="2 3" key="1">
    <citation type="submission" date="2024-01" db="EMBL/GenBank/DDBJ databases">
        <title>The genomes of 5 underutilized Papilionoideae crops provide insights into root nodulation and disease resistanc.</title>
        <authorList>
            <person name="Yuan L."/>
        </authorList>
    </citation>
    <scope>NUCLEOTIDE SEQUENCE [LARGE SCALE GENOMIC DNA]</scope>
    <source>
        <strain evidence="2">ZHUSHIDOU_FW_LH</strain>
        <tissue evidence="2">Leaf</tissue>
    </source>
</reference>
<comment type="caution">
    <text evidence="2">The sequence shown here is derived from an EMBL/GenBank/DDBJ whole genome shotgun (WGS) entry which is preliminary data.</text>
</comment>
<feature type="transmembrane region" description="Helical" evidence="1">
    <location>
        <begin position="52"/>
        <end position="76"/>
    </location>
</feature>
<gene>
    <name evidence="2" type="ORF">RIF29_06163</name>
</gene>
<name>A0AAN9J4E0_CROPI</name>
<evidence type="ECO:0000313" key="3">
    <source>
        <dbReference type="Proteomes" id="UP001372338"/>
    </source>
</evidence>
<evidence type="ECO:0000313" key="2">
    <source>
        <dbReference type="EMBL" id="KAK7291208.1"/>
    </source>
</evidence>
<keyword evidence="1" id="KW-0472">Membrane</keyword>
<keyword evidence="1" id="KW-0812">Transmembrane</keyword>
<proteinExistence type="predicted"/>
<sequence length="93" mass="11060">MYLLEVVLIQLDKREDNHHHLTRKLENNGFITIFTLPTTLHNKHCSFHLPHLLSFSLFSFLFFIFSLFSLFLFTLLPTPSLLRHKAQIKTKHN</sequence>
<protein>
    <submittedName>
        <fullName evidence="2">Uncharacterized protein</fullName>
    </submittedName>
</protein>
<dbReference type="EMBL" id="JAYWIO010000001">
    <property type="protein sequence ID" value="KAK7291208.1"/>
    <property type="molecule type" value="Genomic_DNA"/>
</dbReference>
<keyword evidence="1" id="KW-1133">Transmembrane helix</keyword>
<keyword evidence="3" id="KW-1185">Reference proteome</keyword>
<evidence type="ECO:0000256" key="1">
    <source>
        <dbReference type="SAM" id="Phobius"/>
    </source>
</evidence>
<dbReference type="Proteomes" id="UP001372338">
    <property type="component" value="Unassembled WGS sequence"/>
</dbReference>
<organism evidence="2 3">
    <name type="scientific">Crotalaria pallida</name>
    <name type="common">Smooth rattlebox</name>
    <name type="synonym">Crotalaria striata</name>
    <dbReference type="NCBI Taxonomy" id="3830"/>
    <lineage>
        <taxon>Eukaryota</taxon>
        <taxon>Viridiplantae</taxon>
        <taxon>Streptophyta</taxon>
        <taxon>Embryophyta</taxon>
        <taxon>Tracheophyta</taxon>
        <taxon>Spermatophyta</taxon>
        <taxon>Magnoliopsida</taxon>
        <taxon>eudicotyledons</taxon>
        <taxon>Gunneridae</taxon>
        <taxon>Pentapetalae</taxon>
        <taxon>rosids</taxon>
        <taxon>fabids</taxon>
        <taxon>Fabales</taxon>
        <taxon>Fabaceae</taxon>
        <taxon>Papilionoideae</taxon>
        <taxon>50 kb inversion clade</taxon>
        <taxon>genistoids sensu lato</taxon>
        <taxon>core genistoids</taxon>
        <taxon>Crotalarieae</taxon>
        <taxon>Crotalaria</taxon>
    </lineage>
</organism>